<geneLocation type="plasmid" evidence="2 3">
    <name>unnamed</name>
</geneLocation>
<evidence type="ECO:0000313" key="3">
    <source>
        <dbReference type="Proteomes" id="UP000229897"/>
    </source>
</evidence>
<dbReference type="OrthoDB" id="5297879at2"/>
<protein>
    <submittedName>
        <fullName evidence="2">Histidinol phosphate phosphatase</fullName>
    </submittedName>
</protein>
<dbReference type="SMART" id="SM00528">
    <property type="entry name" value="HNS"/>
    <property type="match status" value="1"/>
</dbReference>
<evidence type="ECO:0000313" key="2">
    <source>
        <dbReference type="EMBL" id="ATQ79250.1"/>
    </source>
</evidence>
<organism evidence="2 3">
    <name type="scientific">Massilia violaceinigra</name>
    <dbReference type="NCBI Taxonomy" id="2045208"/>
    <lineage>
        <taxon>Bacteria</taxon>
        <taxon>Pseudomonadati</taxon>
        <taxon>Pseudomonadota</taxon>
        <taxon>Betaproteobacteria</taxon>
        <taxon>Burkholderiales</taxon>
        <taxon>Oxalobacteraceae</taxon>
        <taxon>Telluria group</taxon>
        <taxon>Massilia</taxon>
    </lineage>
</organism>
<gene>
    <name evidence="2" type="ORF">CR152_32255</name>
</gene>
<dbReference type="EMBL" id="CP024609">
    <property type="protein sequence ID" value="ATQ79250.1"/>
    <property type="molecule type" value="Genomic_DNA"/>
</dbReference>
<accession>A0A2D2DW79</accession>
<dbReference type="InterPro" id="IPR037150">
    <property type="entry name" value="H-NS_C_dom_sf"/>
</dbReference>
<keyword evidence="3" id="KW-1185">Reference proteome</keyword>
<reference evidence="2" key="1">
    <citation type="submission" date="2017-10" db="EMBL/GenBank/DDBJ databases">
        <title>Massilia psychrophilum sp. nov., a novel purple-pigmented bacterium isolated from Tianshan glacier, Xinjiang Municipality, China.</title>
        <authorList>
            <person name="Wang H."/>
        </authorList>
    </citation>
    <scope>NUCLEOTIDE SEQUENCE [LARGE SCALE GENOMIC DNA]</scope>
    <source>
        <strain evidence="2">B2</strain>
        <plasmid evidence="2">unnamed</plasmid>
    </source>
</reference>
<dbReference type="SUPFAM" id="SSF81273">
    <property type="entry name" value="H-NS histone-like proteins"/>
    <property type="match status" value="1"/>
</dbReference>
<name>A0A2D2DW79_9BURK</name>
<dbReference type="Proteomes" id="UP000229897">
    <property type="component" value="Plasmid unnamed"/>
</dbReference>
<dbReference type="InterPro" id="IPR027444">
    <property type="entry name" value="H-NS_C_dom"/>
</dbReference>
<dbReference type="KEGG" id="mass:CR152_32255"/>
<sequence>MNLSNLSFVELKALYDQIAVEMKTRESKAIENARAEITAIAARVGLPLGELMGKAGKTEVKNKAAVKYRNPADPSNEWTGRGRSPAWVKAMAEAGTLDSAKV</sequence>
<keyword evidence="2" id="KW-0614">Plasmid</keyword>
<dbReference type="GO" id="GO:0003677">
    <property type="term" value="F:DNA binding"/>
    <property type="evidence" value="ECO:0007669"/>
    <property type="project" value="InterPro"/>
</dbReference>
<feature type="domain" description="DNA-binding protein H-NS-like C-terminal" evidence="1">
    <location>
        <begin position="58"/>
        <end position="102"/>
    </location>
</feature>
<dbReference type="RefSeq" id="WP_099883084.1">
    <property type="nucleotide sequence ID" value="NZ_CP024609.1"/>
</dbReference>
<proteinExistence type="predicted"/>
<dbReference type="Pfam" id="PF00816">
    <property type="entry name" value="Histone_HNS"/>
    <property type="match status" value="1"/>
</dbReference>
<dbReference type="Gene3D" id="4.10.430.10">
    <property type="entry name" value="Histone-like protein H-NS, C-terminal domain"/>
    <property type="match status" value="1"/>
</dbReference>
<dbReference type="AlphaFoldDB" id="A0A2D2DW79"/>
<evidence type="ECO:0000259" key="1">
    <source>
        <dbReference type="SMART" id="SM00528"/>
    </source>
</evidence>